<evidence type="ECO:0000259" key="10">
    <source>
        <dbReference type="PROSITE" id="PS50109"/>
    </source>
</evidence>
<dbReference type="Gene3D" id="1.10.287.130">
    <property type="match status" value="1"/>
</dbReference>
<dbReference type="SMART" id="SM00388">
    <property type="entry name" value="HisKA"/>
    <property type="match status" value="1"/>
</dbReference>
<dbReference type="Pfam" id="PF00072">
    <property type="entry name" value="Response_reg"/>
    <property type="match status" value="2"/>
</dbReference>
<dbReference type="InterPro" id="IPR003594">
    <property type="entry name" value="HATPase_dom"/>
</dbReference>
<dbReference type="Pfam" id="PF02518">
    <property type="entry name" value="HATPase_c"/>
    <property type="match status" value="1"/>
</dbReference>
<dbReference type="SUPFAM" id="SSF52172">
    <property type="entry name" value="CheY-like"/>
    <property type="match status" value="2"/>
</dbReference>
<feature type="modified residue" description="4-aspartylphosphate" evidence="9">
    <location>
        <position position="459"/>
    </location>
</feature>
<dbReference type="FunFam" id="1.10.287.130:FF:000001">
    <property type="entry name" value="Two-component sensor histidine kinase"/>
    <property type="match status" value="1"/>
</dbReference>
<evidence type="ECO:0000256" key="7">
    <source>
        <dbReference type="ARBA" id="ARBA00023012"/>
    </source>
</evidence>
<dbReference type="Pfam" id="PF00512">
    <property type="entry name" value="HisKA"/>
    <property type="match status" value="1"/>
</dbReference>
<protein>
    <recommendedName>
        <fullName evidence="3">histidine kinase</fullName>
        <ecNumber evidence="3">2.7.13.3</ecNumber>
    </recommendedName>
</protein>
<keyword evidence="7" id="KW-0902">Two-component regulatory system</keyword>
<gene>
    <name evidence="12" type="ORF">CR103_09415</name>
</gene>
<feature type="modified residue" description="4-aspartylphosphate" evidence="9">
    <location>
        <position position="68"/>
    </location>
</feature>
<name>A0A2G8T2H6_9BURK</name>
<feature type="domain" description="Histidine kinase" evidence="10">
    <location>
        <begin position="172"/>
        <end position="389"/>
    </location>
</feature>
<dbReference type="InterPro" id="IPR004358">
    <property type="entry name" value="Sig_transdc_His_kin-like_C"/>
</dbReference>
<dbReference type="InterPro" id="IPR005467">
    <property type="entry name" value="His_kinase_dom"/>
</dbReference>
<evidence type="ECO:0000313" key="12">
    <source>
        <dbReference type="EMBL" id="PIL40153.1"/>
    </source>
</evidence>
<dbReference type="Gene3D" id="3.40.50.2300">
    <property type="match status" value="2"/>
</dbReference>
<dbReference type="InterPro" id="IPR011006">
    <property type="entry name" value="CheY-like_superfamily"/>
</dbReference>
<feature type="domain" description="Response regulatory" evidence="11">
    <location>
        <begin position="13"/>
        <end position="135"/>
    </location>
</feature>
<dbReference type="Gene3D" id="3.30.565.10">
    <property type="entry name" value="Histidine kinase-like ATPase, C-terminal domain"/>
    <property type="match status" value="1"/>
</dbReference>
<dbReference type="InterPro" id="IPR036890">
    <property type="entry name" value="HATPase_C_sf"/>
</dbReference>
<accession>A0A2G8T2H6</accession>
<dbReference type="SUPFAM" id="SSF55874">
    <property type="entry name" value="ATPase domain of HSP90 chaperone/DNA topoisomerase II/histidine kinase"/>
    <property type="match status" value="1"/>
</dbReference>
<comment type="subcellular location">
    <subcellularLocation>
        <location evidence="2">Cell inner membrane</location>
        <topology evidence="2">Multi-pass membrane protein</topology>
    </subcellularLocation>
</comment>
<keyword evidence="5" id="KW-0808">Transferase</keyword>
<reference evidence="12 13" key="1">
    <citation type="submission" date="2017-10" db="EMBL/GenBank/DDBJ databases">
        <title>Massilia psychrophilum sp. nov., a novel purple-pigmented bacterium isolated from Tianshan glacier, Xinjiang Municipality, China.</title>
        <authorList>
            <person name="Wang H."/>
        </authorList>
    </citation>
    <scope>NUCLEOTIDE SEQUENCE [LARGE SCALE GENOMIC DNA]</scope>
    <source>
        <strain evidence="12 13">JCM 30813</strain>
    </source>
</reference>
<evidence type="ECO:0000256" key="1">
    <source>
        <dbReference type="ARBA" id="ARBA00000085"/>
    </source>
</evidence>
<dbReference type="PRINTS" id="PR00344">
    <property type="entry name" value="BCTRLSENSOR"/>
</dbReference>
<dbReference type="EC" id="2.7.13.3" evidence="3"/>
<evidence type="ECO:0000256" key="8">
    <source>
        <dbReference type="ARBA" id="ARBA00023136"/>
    </source>
</evidence>
<sequence length="536" mass="57381">MIAPFASPAHDWHVVIIDDSLDDRGEIRRLLLRGSMERRYLFAEAQTGKTGVQAVLAGPAMPDCVVLDFNLPDMDALDVLASLAGPDGLPVCPVVVLTGGTGPEVGRLVLRAGAQDYIAKDGLTPLALTRIVENAIERLAMARELFGRNAALIRSEKALSEADRRKNEFIATLAHELRNPLAPIASGLQVLRLTTDAVAARAILTVMERQLSQVTRLIDDLLDISRITSGKVLLRPKRVLVDVSMEEAAEAALPLVRAANHTLTVILPQQPLWLEADPARLVQMIGNLLSNSAKYSENGSLITLSARAQDAEVIIEVTDTGLGIPEPMLSQVFDMFTQVNHTLERAQGGLGIGLALVRQLVEMHGGSIVAASAGAGFGSTFSIRLPMAPAPPNTSIGLPEGQPMPLACRRILVVDDNVDAATMLSMMLGLSGHETRAAFSGEEGLAVGVKFRPEIVFMDIGLPGMNGYEAARQFRATPLLKDAFLIALTGWGGEDDRRQSKEAGFDAHLTKPVELAVIDALLVRFEAASNAYGLVT</sequence>
<dbReference type="PANTHER" id="PTHR43547:SF2">
    <property type="entry name" value="HYBRID SIGNAL TRANSDUCTION HISTIDINE KINASE C"/>
    <property type="match status" value="1"/>
</dbReference>
<dbReference type="FunFam" id="3.30.565.10:FF:000006">
    <property type="entry name" value="Sensor histidine kinase WalK"/>
    <property type="match status" value="1"/>
</dbReference>
<comment type="caution">
    <text evidence="12">The sequence shown here is derived from an EMBL/GenBank/DDBJ whole genome shotgun (WGS) entry which is preliminary data.</text>
</comment>
<feature type="domain" description="Response regulatory" evidence="11">
    <location>
        <begin position="410"/>
        <end position="526"/>
    </location>
</feature>
<evidence type="ECO:0000259" key="11">
    <source>
        <dbReference type="PROSITE" id="PS50110"/>
    </source>
</evidence>
<keyword evidence="6 12" id="KW-0418">Kinase</keyword>
<dbReference type="PROSITE" id="PS50109">
    <property type="entry name" value="HIS_KIN"/>
    <property type="match status" value="1"/>
</dbReference>
<dbReference type="PROSITE" id="PS50110">
    <property type="entry name" value="RESPONSE_REGULATORY"/>
    <property type="match status" value="2"/>
</dbReference>
<dbReference type="SMART" id="SM00448">
    <property type="entry name" value="REC"/>
    <property type="match status" value="2"/>
</dbReference>
<organism evidence="12 13">
    <name type="scientific">Massilia psychrophila</name>
    <dbReference type="NCBI Taxonomy" id="1603353"/>
    <lineage>
        <taxon>Bacteria</taxon>
        <taxon>Pseudomonadati</taxon>
        <taxon>Pseudomonadota</taxon>
        <taxon>Betaproteobacteria</taxon>
        <taxon>Burkholderiales</taxon>
        <taxon>Oxalobacteraceae</taxon>
        <taxon>Telluria group</taxon>
        <taxon>Massilia</taxon>
    </lineage>
</organism>
<evidence type="ECO:0000256" key="3">
    <source>
        <dbReference type="ARBA" id="ARBA00012438"/>
    </source>
</evidence>
<proteinExistence type="predicted"/>
<dbReference type="EMBL" id="PDOB01000011">
    <property type="protein sequence ID" value="PIL40153.1"/>
    <property type="molecule type" value="Genomic_DNA"/>
</dbReference>
<comment type="catalytic activity">
    <reaction evidence="1">
        <text>ATP + protein L-histidine = ADP + protein N-phospho-L-histidine.</text>
        <dbReference type="EC" id="2.7.13.3"/>
    </reaction>
</comment>
<dbReference type="CDD" id="cd17580">
    <property type="entry name" value="REC_2_DhkD-like"/>
    <property type="match status" value="1"/>
</dbReference>
<evidence type="ECO:0000256" key="2">
    <source>
        <dbReference type="ARBA" id="ARBA00004429"/>
    </source>
</evidence>
<dbReference type="CDD" id="cd00082">
    <property type="entry name" value="HisKA"/>
    <property type="match status" value="1"/>
</dbReference>
<dbReference type="Proteomes" id="UP000228593">
    <property type="component" value="Unassembled WGS sequence"/>
</dbReference>
<keyword evidence="8" id="KW-0472">Membrane</keyword>
<dbReference type="AlphaFoldDB" id="A0A2G8T2H6"/>
<evidence type="ECO:0000256" key="9">
    <source>
        <dbReference type="PROSITE-ProRule" id="PRU00169"/>
    </source>
</evidence>
<evidence type="ECO:0000313" key="13">
    <source>
        <dbReference type="Proteomes" id="UP000228593"/>
    </source>
</evidence>
<dbReference type="GO" id="GO:0000155">
    <property type="term" value="F:phosphorelay sensor kinase activity"/>
    <property type="evidence" value="ECO:0007669"/>
    <property type="project" value="InterPro"/>
</dbReference>
<dbReference type="CDD" id="cd00156">
    <property type="entry name" value="REC"/>
    <property type="match status" value="1"/>
</dbReference>
<keyword evidence="4 9" id="KW-0597">Phosphoprotein</keyword>
<dbReference type="SMART" id="SM00387">
    <property type="entry name" value="HATPase_c"/>
    <property type="match status" value="1"/>
</dbReference>
<keyword evidence="13" id="KW-1185">Reference proteome</keyword>
<evidence type="ECO:0000256" key="6">
    <source>
        <dbReference type="ARBA" id="ARBA00022777"/>
    </source>
</evidence>
<dbReference type="PANTHER" id="PTHR43547">
    <property type="entry name" value="TWO-COMPONENT HISTIDINE KINASE"/>
    <property type="match status" value="1"/>
</dbReference>
<dbReference type="OrthoDB" id="9768069at2"/>
<evidence type="ECO:0000256" key="5">
    <source>
        <dbReference type="ARBA" id="ARBA00022679"/>
    </source>
</evidence>
<dbReference type="InterPro" id="IPR003661">
    <property type="entry name" value="HisK_dim/P_dom"/>
</dbReference>
<dbReference type="InterPro" id="IPR001789">
    <property type="entry name" value="Sig_transdc_resp-reg_receiver"/>
</dbReference>
<dbReference type="RefSeq" id="WP_099915733.1">
    <property type="nucleotide sequence ID" value="NZ_BMHS01000006.1"/>
</dbReference>
<dbReference type="GO" id="GO:0005886">
    <property type="term" value="C:plasma membrane"/>
    <property type="evidence" value="ECO:0007669"/>
    <property type="project" value="UniProtKB-SubCell"/>
</dbReference>
<evidence type="ECO:0000256" key="4">
    <source>
        <dbReference type="ARBA" id="ARBA00022553"/>
    </source>
</evidence>